<dbReference type="EMBL" id="JAHRIP010084953">
    <property type="protein sequence ID" value="MEQ2313887.1"/>
    <property type="molecule type" value="Genomic_DNA"/>
</dbReference>
<evidence type="ECO:0000256" key="1">
    <source>
        <dbReference type="SAM" id="MobiDB-lite"/>
    </source>
</evidence>
<evidence type="ECO:0000256" key="2">
    <source>
        <dbReference type="SAM" id="Phobius"/>
    </source>
</evidence>
<evidence type="ECO:0000313" key="3">
    <source>
        <dbReference type="EMBL" id="MEQ2313887.1"/>
    </source>
</evidence>
<gene>
    <name evidence="3" type="ORF">AMECASPLE_006490</name>
</gene>
<accession>A0ABV1A5Q0</accession>
<keyword evidence="2" id="KW-0472">Membrane</keyword>
<feature type="region of interest" description="Disordered" evidence="1">
    <location>
        <begin position="61"/>
        <end position="83"/>
    </location>
</feature>
<feature type="region of interest" description="Disordered" evidence="1">
    <location>
        <begin position="110"/>
        <end position="138"/>
    </location>
</feature>
<sequence length="210" mass="23024">MTQRHSCFFSLLNIYHTIQFWVLGVKLKIYLSIILATTYNNHIILIVFRFMRDWVAGAADSAEKPRRPSPQTPPPGGVQGVPRLAERHSPSSVSWAVPWASSRWDVSGTPAEEGVQEASGIDARATSTDSSRCGSSGFTPSPSRMADLFTLFLRECPATLRKKLISAACIRDLVFLVMTQSSWPCHPSYEGGPPPQSASPEALFPTATQC</sequence>
<proteinExistence type="predicted"/>
<keyword evidence="4" id="KW-1185">Reference proteome</keyword>
<comment type="caution">
    <text evidence="3">The sequence shown here is derived from an EMBL/GenBank/DDBJ whole genome shotgun (WGS) entry which is preliminary data.</text>
</comment>
<feature type="transmembrane region" description="Helical" evidence="2">
    <location>
        <begin position="7"/>
        <end position="23"/>
    </location>
</feature>
<organism evidence="3 4">
    <name type="scientific">Ameca splendens</name>
    <dbReference type="NCBI Taxonomy" id="208324"/>
    <lineage>
        <taxon>Eukaryota</taxon>
        <taxon>Metazoa</taxon>
        <taxon>Chordata</taxon>
        <taxon>Craniata</taxon>
        <taxon>Vertebrata</taxon>
        <taxon>Euteleostomi</taxon>
        <taxon>Actinopterygii</taxon>
        <taxon>Neopterygii</taxon>
        <taxon>Teleostei</taxon>
        <taxon>Neoteleostei</taxon>
        <taxon>Acanthomorphata</taxon>
        <taxon>Ovalentaria</taxon>
        <taxon>Atherinomorphae</taxon>
        <taxon>Cyprinodontiformes</taxon>
        <taxon>Goodeidae</taxon>
        <taxon>Ameca</taxon>
    </lineage>
</organism>
<feature type="compositionally biased region" description="Polar residues" evidence="1">
    <location>
        <begin position="125"/>
        <end position="138"/>
    </location>
</feature>
<dbReference type="Proteomes" id="UP001469553">
    <property type="component" value="Unassembled WGS sequence"/>
</dbReference>
<keyword evidence="2" id="KW-0812">Transmembrane</keyword>
<name>A0ABV1A5Q0_9TELE</name>
<evidence type="ECO:0000313" key="4">
    <source>
        <dbReference type="Proteomes" id="UP001469553"/>
    </source>
</evidence>
<feature type="region of interest" description="Disordered" evidence="1">
    <location>
        <begin position="187"/>
        <end position="210"/>
    </location>
</feature>
<keyword evidence="2" id="KW-1133">Transmembrane helix</keyword>
<protein>
    <submittedName>
        <fullName evidence="3">Uncharacterized protein</fullName>
    </submittedName>
</protein>
<feature type="transmembrane region" description="Helical" evidence="2">
    <location>
        <begin position="29"/>
        <end position="48"/>
    </location>
</feature>
<reference evidence="3 4" key="1">
    <citation type="submission" date="2021-06" db="EMBL/GenBank/DDBJ databases">
        <authorList>
            <person name="Palmer J.M."/>
        </authorList>
    </citation>
    <scope>NUCLEOTIDE SEQUENCE [LARGE SCALE GENOMIC DNA]</scope>
    <source>
        <strain evidence="3 4">AS_MEX2019</strain>
        <tissue evidence="3">Muscle</tissue>
    </source>
</reference>